<name>A0ABS1HV96_9PROT</name>
<evidence type="ECO:0000313" key="1">
    <source>
        <dbReference type="EMBL" id="MBK4718352.1"/>
    </source>
</evidence>
<organism evidence="1 2">
    <name type="scientific">Azospirillum aestuarii</name>
    <dbReference type="NCBI Taxonomy" id="2802052"/>
    <lineage>
        <taxon>Bacteria</taxon>
        <taxon>Pseudomonadati</taxon>
        <taxon>Pseudomonadota</taxon>
        <taxon>Alphaproteobacteria</taxon>
        <taxon>Rhodospirillales</taxon>
        <taxon>Azospirillaceae</taxon>
        <taxon>Azospirillum</taxon>
    </lineage>
</organism>
<evidence type="ECO:0000313" key="2">
    <source>
        <dbReference type="Proteomes" id="UP000654452"/>
    </source>
</evidence>
<reference evidence="1 2" key="1">
    <citation type="submission" date="2021-01" db="EMBL/GenBank/DDBJ databases">
        <title>Azospirillum sp. YIM DDC1 draft genome.</title>
        <authorList>
            <person name="Wang Y.-X."/>
        </authorList>
    </citation>
    <scope>NUCLEOTIDE SEQUENCE [LARGE SCALE GENOMIC DNA]</scope>
    <source>
        <strain evidence="1 2">YIM DDC1</strain>
    </source>
</reference>
<gene>
    <name evidence="1" type="ORF">JJL56_05670</name>
</gene>
<dbReference type="EMBL" id="JAEPIV010000002">
    <property type="protein sequence ID" value="MBK4718352.1"/>
    <property type="molecule type" value="Genomic_DNA"/>
</dbReference>
<comment type="caution">
    <text evidence="1">The sequence shown here is derived from an EMBL/GenBank/DDBJ whole genome shotgun (WGS) entry which is preliminary data.</text>
</comment>
<dbReference type="Proteomes" id="UP000654452">
    <property type="component" value="Unassembled WGS sequence"/>
</dbReference>
<dbReference type="RefSeq" id="WP_200484497.1">
    <property type="nucleotide sequence ID" value="NZ_JAEPIV010000002.1"/>
</dbReference>
<accession>A0ABS1HV96</accession>
<proteinExistence type="predicted"/>
<sequence length="424" mass="44674">MGFASDWKSAKTAFETATGKKKPSAKFMGVFHKSGLEDVTKALDTALGKSDAKALEKALLDYVKSATAYQTTLEKSAKTEGVATIAAELKKLGQALDEIGRRAGVAVNERIAEMREDAETEKAKEAEEQGKAARAIADKTAVQIDGLLKTTNADIKLLDQAAANADLALRNVLEAQGAGNAKEAKAQAAAVQTAAKTVDAQAKKVAATAAQAAKLFSQGKAAVAKMKLDPKQHGGRDPAQGAFDRADAIVMKLDQLKDDAVEAATEAAGIVKEAAQALKGALDLRATYLASCRKLAKRAQDADSFYDNIARDVGGQADRAQQEQMVADEAEDDKRAAAIKTATFYITQVRQQAAQAKKEILAAANEITGTRKSFPSMVSDKDPDFGPLLAAAKVSLDGLKESHAALTKAETKIDKVETALKKLG</sequence>
<protein>
    <submittedName>
        <fullName evidence="1">Uncharacterized protein</fullName>
    </submittedName>
</protein>
<keyword evidence="2" id="KW-1185">Reference proteome</keyword>